<proteinExistence type="predicted"/>
<sequence length="120" mass="13872">MKEFTEIEDIELVLLSLEDLDLDCDGVSDQASVILDEYGISHKRMAGTVTNQASGDVVVPHSWLELVTGEIVDFRLRKWLGDRDEVPHGIFVPQEQFKYLGEVDQRERYTERDCFTEEYC</sequence>
<reference evidence="1" key="1">
    <citation type="submission" date="2022-06" db="EMBL/GenBank/DDBJ databases">
        <title>Alkalimarinus sp. nov., isolated from gut of a Alitta virens.</title>
        <authorList>
            <person name="Yang A.I."/>
            <person name="Shin N.-R."/>
        </authorList>
    </citation>
    <scope>NUCLEOTIDE SEQUENCE</scope>
    <source>
        <strain evidence="1">A2M4</strain>
    </source>
</reference>
<evidence type="ECO:0000313" key="1">
    <source>
        <dbReference type="EMBL" id="UZE94417.1"/>
    </source>
</evidence>
<dbReference type="Proteomes" id="UP001163739">
    <property type="component" value="Chromosome"/>
</dbReference>
<dbReference type="RefSeq" id="WP_265045911.1">
    <property type="nucleotide sequence ID" value="NZ_CP100390.1"/>
</dbReference>
<organism evidence="1 2">
    <name type="scientific">Alkalimarinus alittae</name>
    <dbReference type="NCBI Taxonomy" id="2961619"/>
    <lineage>
        <taxon>Bacteria</taxon>
        <taxon>Pseudomonadati</taxon>
        <taxon>Pseudomonadota</taxon>
        <taxon>Gammaproteobacteria</taxon>
        <taxon>Alteromonadales</taxon>
        <taxon>Alteromonadaceae</taxon>
        <taxon>Alkalimarinus</taxon>
    </lineage>
</organism>
<gene>
    <name evidence="1" type="ORF">NKI27_09945</name>
</gene>
<evidence type="ECO:0000313" key="2">
    <source>
        <dbReference type="Proteomes" id="UP001163739"/>
    </source>
</evidence>
<dbReference type="EMBL" id="CP100390">
    <property type="protein sequence ID" value="UZE94417.1"/>
    <property type="molecule type" value="Genomic_DNA"/>
</dbReference>
<accession>A0ABY6MXA0</accession>
<protein>
    <submittedName>
        <fullName evidence="1">Uncharacterized protein</fullName>
    </submittedName>
</protein>
<keyword evidence="2" id="KW-1185">Reference proteome</keyword>
<name>A0ABY6MXA0_9ALTE</name>